<feature type="region of interest" description="Disordered" evidence="1">
    <location>
        <begin position="125"/>
        <end position="171"/>
    </location>
</feature>
<evidence type="ECO:0000313" key="2">
    <source>
        <dbReference type="EMBL" id="KAF2881061.1"/>
    </source>
</evidence>
<evidence type="ECO:0000313" key="3">
    <source>
        <dbReference type="Proteomes" id="UP000801492"/>
    </source>
</evidence>
<comment type="caution">
    <text evidence="2">The sequence shown here is derived from an EMBL/GenBank/DDBJ whole genome shotgun (WGS) entry which is preliminary data.</text>
</comment>
<organism evidence="2 3">
    <name type="scientific">Ignelater luminosus</name>
    <name type="common">Cucubano</name>
    <name type="synonym">Pyrophorus luminosus</name>
    <dbReference type="NCBI Taxonomy" id="2038154"/>
    <lineage>
        <taxon>Eukaryota</taxon>
        <taxon>Metazoa</taxon>
        <taxon>Ecdysozoa</taxon>
        <taxon>Arthropoda</taxon>
        <taxon>Hexapoda</taxon>
        <taxon>Insecta</taxon>
        <taxon>Pterygota</taxon>
        <taxon>Neoptera</taxon>
        <taxon>Endopterygota</taxon>
        <taxon>Coleoptera</taxon>
        <taxon>Polyphaga</taxon>
        <taxon>Elateriformia</taxon>
        <taxon>Elateroidea</taxon>
        <taxon>Elateridae</taxon>
        <taxon>Agrypninae</taxon>
        <taxon>Pyrophorini</taxon>
        <taxon>Ignelater</taxon>
    </lineage>
</organism>
<sequence>MGLQQGLFKQTPLVVGHFCPTKSLKKTLKSTLKVILPDDNLADNSLLHTEIRIQDNRHRQQKTGHRNETVEDALDATAQVKNEKAPRWKNLDGVIIKERASTTVDYVHGLFHDCLISLGKLPIKQQQTEKKPKKMPSPASEDSSPMVSIHSQHNGQPWRHRQSSIRSRETRRLRLRHGRVPEKPTRKGPETIISMEEEQKLVDWMLKMLYLVCQRIGFLENQTVDE</sequence>
<dbReference type="AlphaFoldDB" id="A0A8K0C906"/>
<protein>
    <submittedName>
        <fullName evidence="2">Uncharacterized protein</fullName>
    </submittedName>
</protein>
<evidence type="ECO:0000256" key="1">
    <source>
        <dbReference type="SAM" id="MobiDB-lite"/>
    </source>
</evidence>
<dbReference type="EMBL" id="VTPC01090864">
    <property type="protein sequence ID" value="KAF2881061.1"/>
    <property type="molecule type" value="Genomic_DNA"/>
</dbReference>
<name>A0A8K0C906_IGNLU</name>
<proteinExistence type="predicted"/>
<feature type="compositionally biased region" description="Polar residues" evidence="1">
    <location>
        <begin position="140"/>
        <end position="155"/>
    </location>
</feature>
<reference evidence="2" key="1">
    <citation type="submission" date="2019-08" db="EMBL/GenBank/DDBJ databases">
        <title>The genome of the North American firefly Photinus pyralis.</title>
        <authorList>
            <consortium name="Photinus pyralis genome working group"/>
            <person name="Fallon T.R."/>
            <person name="Sander Lower S.E."/>
            <person name="Weng J.-K."/>
        </authorList>
    </citation>
    <scope>NUCLEOTIDE SEQUENCE</scope>
    <source>
        <strain evidence="2">TRF0915ILg1</strain>
        <tissue evidence="2">Whole body</tissue>
    </source>
</reference>
<keyword evidence="3" id="KW-1185">Reference proteome</keyword>
<dbReference type="Proteomes" id="UP000801492">
    <property type="component" value="Unassembled WGS sequence"/>
</dbReference>
<accession>A0A8K0C906</accession>
<gene>
    <name evidence="2" type="ORF">ILUMI_25110</name>
</gene>